<evidence type="ECO:0000313" key="1">
    <source>
        <dbReference type="EMBL" id="EGG22660.1"/>
    </source>
</evidence>
<dbReference type="EMBL" id="GL883009">
    <property type="protein sequence ID" value="EGG22660.1"/>
    <property type="molecule type" value="Genomic_DNA"/>
</dbReference>
<keyword evidence="2" id="KW-1185">Reference proteome</keyword>
<sequence length="440" mass="49631">MNKLLFSFSSPSTYCYTQSTIVKNVVTPMLVRFYSSSTAPKNSSSRTATTATNTTTAVIESSPDAKLLSEITKQSDVNIRKSTYNSLDTIINGKELLDRGNFPEGEKLIVQGFKSMKKNIHFSSSLFAFPTHAMGLASLKSGHYSNSEKLLRLSIDRCDNIMYQHHMLPKALNDLGLTLVRQRRSEEAMTQFETANKLALQSPILEQSNISASILTNQAELYKSRCMYNDAKLFHGMAHYQLVQSGRGNDNIDMFRCQMNRAQIFRLSNQIQEGKSFLSEAYATLKSVEGNDDKYQPLALRRSLPSPVKEKRLLDWAKFLVECGHFHFDEQNFKLAKKSWTDAREIFQQLKTPLTPDAMINSINMSILERLKPTEPNPQEYVTSLLEGIDPTNKELMAMVESLKIIHPSIIVARLLSFSDAPALALSSINTIPPLHFPLR</sequence>
<proteinExistence type="predicted"/>
<organism evidence="1 2">
    <name type="scientific">Cavenderia fasciculata</name>
    <name type="common">Slime mold</name>
    <name type="synonym">Dictyostelium fasciculatum</name>
    <dbReference type="NCBI Taxonomy" id="261658"/>
    <lineage>
        <taxon>Eukaryota</taxon>
        <taxon>Amoebozoa</taxon>
        <taxon>Evosea</taxon>
        <taxon>Eumycetozoa</taxon>
        <taxon>Dictyostelia</taxon>
        <taxon>Acytosteliales</taxon>
        <taxon>Cavenderiaceae</taxon>
        <taxon>Cavenderia</taxon>
    </lineage>
</organism>
<accession>F4PNY1</accession>
<dbReference type="Proteomes" id="UP000007797">
    <property type="component" value="Unassembled WGS sequence"/>
</dbReference>
<dbReference type="OrthoDB" id="5986190at2759"/>
<dbReference type="SUPFAM" id="SSF48452">
    <property type="entry name" value="TPR-like"/>
    <property type="match status" value="1"/>
</dbReference>
<dbReference type="GeneID" id="14874421"/>
<protein>
    <recommendedName>
        <fullName evidence="3">Tetratricopeptide-like helical domain-containing protein</fullName>
    </recommendedName>
</protein>
<dbReference type="RefSeq" id="XP_004360511.1">
    <property type="nucleotide sequence ID" value="XM_004360454.1"/>
</dbReference>
<dbReference type="AlphaFoldDB" id="F4PNY1"/>
<dbReference type="OMA" id="EMGNANT"/>
<name>F4PNY1_CACFS</name>
<evidence type="ECO:0000313" key="2">
    <source>
        <dbReference type="Proteomes" id="UP000007797"/>
    </source>
</evidence>
<reference evidence="2" key="1">
    <citation type="journal article" date="2011" name="Genome Res.">
        <title>Phylogeny-wide analysis of social amoeba genomes highlights ancient origins for complex intercellular communication.</title>
        <authorList>
            <person name="Heidel A.J."/>
            <person name="Lawal H.M."/>
            <person name="Felder M."/>
            <person name="Schilde C."/>
            <person name="Helps N.R."/>
            <person name="Tunggal B."/>
            <person name="Rivero F."/>
            <person name="John U."/>
            <person name="Schleicher M."/>
            <person name="Eichinger L."/>
            <person name="Platzer M."/>
            <person name="Noegel A.A."/>
            <person name="Schaap P."/>
            <person name="Gloeckner G."/>
        </authorList>
    </citation>
    <scope>NUCLEOTIDE SEQUENCE [LARGE SCALE GENOMIC DNA]</scope>
    <source>
        <strain evidence="2">SH3</strain>
    </source>
</reference>
<dbReference type="Gene3D" id="1.25.40.10">
    <property type="entry name" value="Tetratricopeptide repeat domain"/>
    <property type="match status" value="1"/>
</dbReference>
<dbReference type="InterPro" id="IPR011990">
    <property type="entry name" value="TPR-like_helical_dom_sf"/>
</dbReference>
<gene>
    <name evidence="1" type="ORF">DFA_04790</name>
</gene>
<evidence type="ECO:0008006" key="3">
    <source>
        <dbReference type="Google" id="ProtNLM"/>
    </source>
</evidence>
<dbReference type="KEGG" id="dfa:DFA_04790"/>